<feature type="compositionally biased region" description="Basic and acidic residues" evidence="1">
    <location>
        <begin position="68"/>
        <end position="82"/>
    </location>
</feature>
<evidence type="ECO:0000313" key="3">
    <source>
        <dbReference type="Proteomes" id="UP001446871"/>
    </source>
</evidence>
<dbReference type="EMBL" id="JAQQWM010000004">
    <property type="protein sequence ID" value="KAK8068457.1"/>
    <property type="molecule type" value="Genomic_DNA"/>
</dbReference>
<dbReference type="Proteomes" id="UP001446871">
    <property type="component" value="Unassembled WGS sequence"/>
</dbReference>
<sequence>MAKESKTSGLTARELELASLVWGCFEMEPKIDMAKFTKAAGFGNIASARACWGPVKKKLIAHAHACAKNKEDGENGSAEDKIAVATPKSKASTKKTATANTSTKRKRQTKSAAVVDKEDDSDDAESQETPSKKAKKTDVKAEEFKEESGFEEV</sequence>
<protein>
    <submittedName>
        <fullName evidence="2">Uncharacterized protein</fullName>
    </submittedName>
</protein>
<comment type="caution">
    <text evidence="2">The sequence shown here is derived from an EMBL/GenBank/DDBJ whole genome shotgun (WGS) entry which is preliminary data.</text>
</comment>
<gene>
    <name evidence="2" type="ORF">PG996_007569</name>
</gene>
<feature type="compositionally biased region" description="Low complexity" evidence="1">
    <location>
        <begin position="83"/>
        <end position="102"/>
    </location>
</feature>
<proteinExistence type="predicted"/>
<reference evidence="2 3" key="1">
    <citation type="submission" date="2023-01" db="EMBL/GenBank/DDBJ databases">
        <title>Analysis of 21 Apiospora genomes using comparative genomics revels a genus with tremendous synthesis potential of carbohydrate active enzymes and secondary metabolites.</title>
        <authorList>
            <person name="Sorensen T."/>
        </authorList>
    </citation>
    <scope>NUCLEOTIDE SEQUENCE [LARGE SCALE GENOMIC DNA]</scope>
    <source>
        <strain evidence="2 3">CBS 83171</strain>
    </source>
</reference>
<feature type="compositionally biased region" description="Basic and acidic residues" evidence="1">
    <location>
        <begin position="136"/>
        <end position="153"/>
    </location>
</feature>
<feature type="compositionally biased region" description="Acidic residues" evidence="1">
    <location>
        <begin position="117"/>
        <end position="126"/>
    </location>
</feature>
<organism evidence="2 3">
    <name type="scientific">Apiospora saccharicola</name>
    <dbReference type="NCBI Taxonomy" id="335842"/>
    <lineage>
        <taxon>Eukaryota</taxon>
        <taxon>Fungi</taxon>
        <taxon>Dikarya</taxon>
        <taxon>Ascomycota</taxon>
        <taxon>Pezizomycotina</taxon>
        <taxon>Sordariomycetes</taxon>
        <taxon>Xylariomycetidae</taxon>
        <taxon>Amphisphaeriales</taxon>
        <taxon>Apiosporaceae</taxon>
        <taxon>Apiospora</taxon>
    </lineage>
</organism>
<name>A0ABR1VB69_9PEZI</name>
<accession>A0ABR1VB69</accession>
<keyword evidence="3" id="KW-1185">Reference proteome</keyword>
<evidence type="ECO:0000313" key="2">
    <source>
        <dbReference type="EMBL" id="KAK8068457.1"/>
    </source>
</evidence>
<evidence type="ECO:0000256" key="1">
    <source>
        <dbReference type="SAM" id="MobiDB-lite"/>
    </source>
</evidence>
<feature type="region of interest" description="Disordered" evidence="1">
    <location>
        <begin position="68"/>
        <end position="153"/>
    </location>
</feature>